<sequence>MSHSFQGIKKCPKLKEIMGLRPLNILPPNSPPSVLHIPPHRAYAEGGLCQDSEMNQRRYITDPPKLTSVKRRPHGMSQLPGWRPALKSRLTQSGAGSATAALKSRIPNRTRFHLYIESPYSVIPKTEGSYIAPTKLFLSSTSAVEPHPAFSHLVDFRTVEISDVDAVTEAAPISASEYLTMSVHVRNTYVVNIVRRAILTDGYFAGWSCLSNICPTIALPSPLVTDVLTSIKIYDTIRPSATTRSSPAHLVMTISRGAHKDSLYHVAPKNLGGKAWMSSVEYASVQRTWSNTGFEPLSPCVSFGWLGTQRKTISRADRDDCDAMTLLGAVDFDMDRAEAFAHGFTAAMDIAKRHTAAAGTQMQGVALVAMLNYDLQQYVRPFQEKWVRDGLGSANFGPKAIPPADWVAALVADSTSLCAYAYEGPAVYTESKVGSFVGLLVSNTHDLLYDLATSNLMSSVMYAAAAGIVEDNLHCIFATSVVEAIARRLCASNAEENTLFGDNAACGASAWAGFSERYRTWERFVKYSRQISRSTSTRVRSIAEMAVQQVVLADFPLLDVSDAWDRLTTDTTSHRLTNRSSFAYVPYPAPEISESVPPEICPTCMASFKAALDADASDEIHAVEGLPADVVGCRAVAPEHTTSSTEWVLQCYTVWAVMTSPVSVATVLSGFDLICEMRQEKGAMGARDVLDC</sequence>
<reference evidence="1" key="1">
    <citation type="submission" date="2023-03" db="EMBL/GenBank/DDBJ databases">
        <title>Massive genome expansion in bonnet fungi (Mycena s.s.) driven by repeated elements and novel gene families across ecological guilds.</title>
        <authorList>
            <consortium name="Lawrence Berkeley National Laboratory"/>
            <person name="Harder C.B."/>
            <person name="Miyauchi S."/>
            <person name="Viragh M."/>
            <person name="Kuo A."/>
            <person name="Thoen E."/>
            <person name="Andreopoulos B."/>
            <person name="Lu D."/>
            <person name="Skrede I."/>
            <person name="Drula E."/>
            <person name="Henrissat B."/>
            <person name="Morin E."/>
            <person name="Kohler A."/>
            <person name="Barry K."/>
            <person name="LaButti K."/>
            <person name="Morin E."/>
            <person name="Salamov A."/>
            <person name="Lipzen A."/>
            <person name="Mereny Z."/>
            <person name="Hegedus B."/>
            <person name="Baldrian P."/>
            <person name="Stursova M."/>
            <person name="Weitz H."/>
            <person name="Taylor A."/>
            <person name="Grigoriev I.V."/>
            <person name="Nagy L.G."/>
            <person name="Martin F."/>
            <person name="Kauserud H."/>
        </authorList>
    </citation>
    <scope>NUCLEOTIDE SEQUENCE</scope>
    <source>
        <strain evidence="1">CBHHK002</strain>
    </source>
</reference>
<dbReference type="AlphaFoldDB" id="A0AAD6ZFJ7"/>
<evidence type="ECO:0000313" key="1">
    <source>
        <dbReference type="EMBL" id="KAJ7321008.1"/>
    </source>
</evidence>
<dbReference type="EMBL" id="JARIHO010000052">
    <property type="protein sequence ID" value="KAJ7321008.1"/>
    <property type="molecule type" value="Genomic_DNA"/>
</dbReference>
<dbReference type="Proteomes" id="UP001218218">
    <property type="component" value="Unassembled WGS sequence"/>
</dbReference>
<comment type="caution">
    <text evidence="1">The sequence shown here is derived from an EMBL/GenBank/DDBJ whole genome shotgun (WGS) entry which is preliminary data.</text>
</comment>
<proteinExistence type="predicted"/>
<name>A0AAD6ZFJ7_9AGAR</name>
<keyword evidence="2" id="KW-1185">Reference proteome</keyword>
<gene>
    <name evidence="1" type="ORF">DFH08DRAFT_818826</name>
</gene>
<protein>
    <submittedName>
        <fullName evidence="1">Uncharacterized protein</fullName>
    </submittedName>
</protein>
<evidence type="ECO:0000313" key="2">
    <source>
        <dbReference type="Proteomes" id="UP001218218"/>
    </source>
</evidence>
<accession>A0AAD6ZFJ7</accession>
<organism evidence="1 2">
    <name type="scientific">Mycena albidolilacea</name>
    <dbReference type="NCBI Taxonomy" id="1033008"/>
    <lineage>
        <taxon>Eukaryota</taxon>
        <taxon>Fungi</taxon>
        <taxon>Dikarya</taxon>
        <taxon>Basidiomycota</taxon>
        <taxon>Agaricomycotina</taxon>
        <taxon>Agaricomycetes</taxon>
        <taxon>Agaricomycetidae</taxon>
        <taxon>Agaricales</taxon>
        <taxon>Marasmiineae</taxon>
        <taxon>Mycenaceae</taxon>
        <taxon>Mycena</taxon>
    </lineage>
</organism>